<evidence type="ECO:0000313" key="1">
    <source>
        <dbReference type="EMBL" id="WBA08608.1"/>
    </source>
</evidence>
<dbReference type="AlphaFoldDB" id="A0AA47KKN4"/>
<dbReference type="EMBL" id="CP114588">
    <property type="protein sequence ID" value="WBA08608.1"/>
    <property type="molecule type" value="Genomic_DNA"/>
</dbReference>
<evidence type="ECO:0000313" key="2">
    <source>
        <dbReference type="Proteomes" id="UP001164748"/>
    </source>
</evidence>
<sequence length="86" mass="9169">MNQSLILAADEAQVDTAKARVCFYGQLNGALLTCAVRFATLSALAGCAVDSDNAQAIVEQVWFDIEEQMEAAIESEAFEPDGSLVI</sequence>
<reference evidence="1" key="1">
    <citation type="submission" date="2022-09" db="EMBL/GenBank/DDBJ databases">
        <authorList>
            <person name="Li Z.-J."/>
        </authorList>
    </citation>
    <scope>NUCLEOTIDE SEQUENCE</scope>
    <source>
        <strain evidence="1">TGB11</strain>
    </source>
</reference>
<gene>
    <name evidence="1" type="ORF">N8M53_12650</name>
</gene>
<proteinExistence type="predicted"/>
<name>A0AA47KKN4_9GAMM</name>
<dbReference type="GeneID" id="89610511"/>
<dbReference type="Gene3D" id="3.30.160.140">
    <property type="entry name" value="Shew3726-like"/>
    <property type="match status" value="1"/>
</dbReference>
<accession>A0AA47KKN4</accession>
<dbReference type="Proteomes" id="UP001164748">
    <property type="component" value="Chromosome"/>
</dbReference>
<dbReference type="SUPFAM" id="SSF160272">
    <property type="entry name" value="Shew3726-like"/>
    <property type="match status" value="1"/>
</dbReference>
<dbReference type="InterPro" id="IPR036692">
    <property type="entry name" value="Shew3726-like_sf"/>
</dbReference>
<dbReference type="RefSeq" id="WP_096630355.1">
    <property type="nucleotide sequence ID" value="NZ_CP114588.1"/>
</dbReference>
<organism evidence="1 2">
    <name type="scientific">Salinivibrio kushneri</name>
    <dbReference type="NCBI Taxonomy" id="1908198"/>
    <lineage>
        <taxon>Bacteria</taxon>
        <taxon>Pseudomonadati</taxon>
        <taxon>Pseudomonadota</taxon>
        <taxon>Gammaproteobacteria</taxon>
        <taxon>Vibrionales</taxon>
        <taxon>Vibrionaceae</taxon>
        <taxon>Salinivibrio</taxon>
    </lineage>
</organism>
<dbReference type="InterPro" id="IPR009962">
    <property type="entry name" value="DUF1488"/>
</dbReference>
<protein>
    <submittedName>
        <fullName evidence="1">DUF1488 family protein</fullName>
    </submittedName>
</protein>
<dbReference type="Pfam" id="PF07369">
    <property type="entry name" value="DUF1488"/>
    <property type="match status" value="1"/>
</dbReference>